<dbReference type="STRING" id="1826909.A5893_08560"/>
<reference evidence="2 3" key="1">
    <citation type="submission" date="2016-04" db="EMBL/GenBank/DDBJ databases">
        <authorList>
            <person name="Evans L.H."/>
            <person name="Alamgir A."/>
            <person name="Owens N."/>
            <person name="Weber N.D."/>
            <person name="Virtaneva K."/>
            <person name="Barbian K."/>
            <person name="Babar A."/>
            <person name="Rosenke K."/>
        </authorList>
    </citation>
    <scope>NUCLEOTIDE SEQUENCE [LARGE SCALE GENOMIC DNA]</scope>
    <source>
        <strain evidence="2 3">CCM 8644</strain>
    </source>
</reference>
<dbReference type="Proteomes" id="UP000078459">
    <property type="component" value="Unassembled WGS sequence"/>
</dbReference>
<protein>
    <recommendedName>
        <fullName evidence="4">Lipoprotein</fullName>
    </recommendedName>
</protein>
<name>A0A179DFQ3_9SPHI</name>
<evidence type="ECO:0008006" key="4">
    <source>
        <dbReference type="Google" id="ProtNLM"/>
    </source>
</evidence>
<sequence length="199" mass="22260">MLKLSSINTLLFLILYFTACNNGGSKVQSKTDTLSNTHNDSLMLKPDFMLQPGEAAGKIKLGEDTELLFQEMGRPDSSDAAMQKMVAFWYEGNDRTKYSTAIYASRDTGDMPKSRVKQIRVTAPNFKTANGVGIGSILDKLKEAFTLSQIKFNKDTSRLPQVWDSKDGIAFEIDSQHKCSAVIIHQKDEELKPTYLPLR</sequence>
<evidence type="ECO:0000256" key="1">
    <source>
        <dbReference type="SAM" id="SignalP"/>
    </source>
</evidence>
<gene>
    <name evidence="2" type="ORF">A5893_08560</name>
</gene>
<dbReference type="OrthoDB" id="1494315at2"/>
<keyword evidence="3" id="KW-1185">Reference proteome</keyword>
<keyword evidence="1" id="KW-0732">Signal</keyword>
<feature type="chain" id="PRO_5008100569" description="Lipoprotein" evidence="1">
    <location>
        <begin position="20"/>
        <end position="199"/>
    </location>
</feature>
<dbReference type="AlphaFoldDB" id="A0A179DFQ3"/>
<comment type="caution">
    <text evidence="2">The sequence shown here is derived from an EMBL/GenBank/DDBJ whole genome shotgun (WGS) entry which is preliminary data.</text>
</comment>
<evidence type="ECO:0000313" key="3">
    <source>
        <dbReference type="Proteomes" id="UP000078459"/>
    </source>
</evidence>
<feature type="signal peptide" evidence="1">
    <location>
        <begin position="1"/>
        <end position="19"/>
    </location>
</feature>
<dbReference type="RefSeq" id="WP_068822248.1">
    <property type="nucleotide sequence ID" value="NZ_LWHJ01000027.1"/>
</dbReference>
<dbReference type="EMBL" id="LWHJ01000027">
    <property type="protein sequence ID" value="OAQ39632.1"/>
    <property type="molecule type" value="Genomic_DNA"/>
</dbReference>
<proteinExistence type="predicted"/>
<organism evidence="2 3">
    <name type="scientific">Pedobacter psychrophilus</name>
    <dbReference type="NCBI Taxonomy" id="1826909"/>
    <lineage>
        <taxon>Bacteria</taxon>
        <taxon>Pseudomonadati</taxon>
        <taxon>Bacteroidota</taxon>
        <taxon>Sphingobacteriia</taxon>
        <taxon>Sphingobacteriales</taxon>
        <taxon>Sphingobacteriaceae</taxon>
        <taxon>Pedobacter</taxon>
    </lineage>
</organism>
<evidence type="ECO:0000313" key="2">
    <source>
        <dbReference type="EMBL" id="OAQ39632.1"/>
    </source>
</evidence>
<reference evidence="2 3" key="2">
    <citation type="submission" date="2016-06" db="EMBL/GenBank/DDBJ databases">
        <title>Pedobacter psychrophilus sp. nov., isolated from Antarctic fragmentary rock.</title>
        <authorList>
            <person name="Svec P."/>
        </authorList>
    </citation>
    <scope>NUCLEOTIDE SEQUENCE [LARGE SCALE GENOMIC DNA]</scope>
    <source>
        <strain evidence="2 3">CCM 8644</strain>
    </source>
</reference>
<accession>A0A179DFQ3</accession>